<feature type="compositionally biased region" description="Basic and acidic residues" evidence="1">
    <location>
        <begin position="281"/>
        <end position="291"/>
    </location>
</feature>
<feature type="compositionally biased region" description="Polar residues" evidence="1">
    <location>
        <begin position="294"/>
        <end position="305"/>
    </location>
</feature>
<dbReference type="RefSeq" id="XP_031577558.1">
    <property type="nucleotide sequence ID" value="XM_031721125.1"/>
</dbReference>
<feature type="compositionally biased region" description="Basic and acidic residues" evidence="1">
    <location>
        <begin position="132"/>
        <end position="143"/>
    </location>
</feature>
<feature type="region of interest" description="Disordered" evidence="1">
    <location>
        <begin position="468"/>
        <end position="527"/>
    </location>
</feature>
<evidence type="ECO:0000313" key="3">
    <source>
        <dbReference type="Proteomes" id="UP000002038"/>
    </source>
</evidence>
<protein>
    <submittedName>
        <fullName evidence="2">Uncharacterized protein</fullName>
    </submittedName>
</protein>
<dbReference type="Proteomes" id="UP000002038">
    <property type="component" value="Unassembled WGS sequence"/>
</dbReference>
<evidence type="ECO:0000256" key="1">
    <source>
        <dbReference type="SAM" id="MobiDB-lite"/>
    </source>
</evidence>
<sequence>MPPVTRRGQKATERTAQVGICTESEANAGGIFRTVESKEVMRCRWAEGCKILFSGDYEGRGQGTDFWREQLGWKGEKPLRAIYRRYEAVGNPERKDDNSGTRFSWGVETGRWMDKSGWLKMKRRPGSGSSKGEVKASEGDKITGDIPITGAEGLRDSHGIQVLPMDNGESTAGADSGSPKYCPYDVISAPEEGPSDKCSRGEQSSARPKEPAVVKRQRSDDVSVSSPEIHRWRRDVALGANPVPKPGERAAKAEPVTQRKCALKTTTTLLLEITTRGSEAINRETVEDEPRANQWRQPQEPSTNEGGLAPRANIAPEPDQQATESPSKCGGTESVAPEGDYGEFLDDNHALLNVQGDEGESRRVLRSRSAGRGLPEGVVLEMDIFPNQQKEFNLPENKGEEPHAQETVLPAAIESGRASRWHHIAATPGEYPRMQPDRITRSRKNIPDAAPAGITSQAVRGEQVVASSAPEVQARSQTQDMVLEEGAEAKAPTSRKIKRKETSTPMQAETERRPKRIRRAPKWYYDY</sequence>
<accession>A0A179UKV1</accession>
<dbReference type="AlphaFoldDB" id="A0A179UKV1"/>
<dbReference type="GeneID" id="8510018"/>
<name>A0A179UKV1_BLAGS</name>
<organism evidence="2 3">
    <name type="scientific">Blastomyces gilchristii (strain SLH14081)</name>
    <name type="common">Blastomyces dermatitidis</name>
    <dbReference type="NCBI Taxonomy" id="559298"/>
    <lineage>
        <taxon>Eukaryota</taxon>
        <taxon>Fungi</taxon>
        <taxon>Dikarya</taxon>
        <taxon>Ascomycota</taxon>
        <taxon>Pezizomycotina</taxon>
        <taxon>Eurotiomycetes</taxon>
        <taxon>Eurotiomycetidae</taxon>
        <taxon>Onygenales</taxon>
        <taxon>Ajellomycetaceae</taxon>
        <taxon>Blastomyces</taxon>
    </lineage>
</organism>
<dbReference type="OrthoDB" id="4186927at2759"/>
<dbReference type="KEGG" id="bgh:BDBG_03137"/>
<evidence type="ECO:0000313" key="2">
    <source>
        <dbReference type="EMBL" id="OAT07032.1"/>
    </source>
</evidence>
<proteinExistence type="predicted"/>
<keyword evidence="3" id="KW-1185">Reference proteome</keyword>
<feature type="region of interest" description="Disordered" evidence="1">
    <location>
        <begin position="120"/>
        <end position="259"/>
    </location>
</feature>
<feature type="compositionally biased region" description="Basic and acidic residues" evidence="1">
    <location>
        <begin position="207"/>
        <end position="221"/>
    </location>
</feature>
<dbReference type="VEuPathDB" id="FungiDB:BDBG_03137"/>
<feature type="region of interest" description="Disordered" evidence="1">
    <location>
        <begin position="274"/>
        <end position="344"/>
    </location>
</feature>
<gene>
    <name evidence="2" type="ORF">BDBG_03137</name>
</gene>
<dbReference type="EMBL" id="GG657451">
    <property type="protein sequence ID" value="OAT07032.1"/>
    <property type="molecule type" value="Genomic_DNA"/>
</dbReference>
<reference evidence="3" key="1">
    <citation type="journal article" date="2015" name="PLoS Genet.">
        <title>The dynamic genome and transcriptome of the human fungal pathogen Blastomyces and close relative Emmonsia.</title>
        <authorList>
            <person name="Munoz J.F."/>
            <person name="Gauthier G.M."/>
            <person name="Desjardins C.A."/>
            <person name="Gallo J.E."/>
            <person name="Holder J."/>
            <person name="Sullivan T.D."/>
            <person name="Marty A.J."/>
            <person name="Carmen J.C."/>
            <person name="Chen Z."/>
            <person name="Ding L."/>
            <person name="Gujja S."/>
            <person name="Magrini V."/>
            <person name="Misas E."/>
            <person name="Mitreva M."/>
            <person name="Priest M."/>
            <person name="Saif S."/>
            <person name="Whiston E.A."/>
            <person name="Young S."/>
            <person name="Zeng Q."/>
            <person name="Goldman W.E."/>
            <person name="Mardis E.R."/>
            <person name="Taylor J.W."/>
            <person name="McEwen J.G."/>
            <person name="Clay O.K."/>
            <person name="Klein B.S."/>
            <person name="Cuomo C.A."/>
        </authorList>
    </citation>
    <scope>NUCLEOTIDE SEQUENCE [LARGE SCALE GENOMIC DNA]</scope>
    <source>
        <strain evidence="3">SLH14081</strain>
    </source>
</reference>